<keyword evidence="3" id="KW-1133">Transmembrane helix</keyword>
<reference evidence="4 5" key="1">
    <citation type="submission" date="2018-03" db="EMBL/GenBank/DDBJ databases">
        <title>Genomic Encyclopedia of Archaeal and Bacterial Type Strains, Phase II (KMG-II): from individual species to whole genera.</title>
        <authorList>
            <person name="Goeker M."/>
        </authorList>
    </citation>
    <scope>NUCLEOTIDE SEQUENCE [LARGE SCALE GENOMIC DNA]</scope>
    <source>
        <strain evidence="4 5">DSM 45348</strain>
    </source>
</reference>
<keyword evidence="3" id="KW-0812">Transmembrane</keyword>
<dbReference type="RefSeq" id="WP_106130740.1">
    <property type="nucleotide sequence ID" value="NZ_PVZG01000025.1"/>
</dbReference>
<feature type="coiled-coil region" evidence="1">
    <location>
        <begin position="104"/>
        <end position="135"/>
    </location>
</feature>
<keyword evidence="1" id="KW-0175">Coiled coil</keyword>
<dbReference type="EMBL" id="PVZG01000025">
    <property type="protein sequence ID" value="PRY20203.1"/>
    <property type="molecule type" value="Genomic_DNA"/>
</dbReference>
<keyword evidence="3" id="KW-0472">Membrane</keyword>
<protein>
    <submittedName>
        <fullName evidence="4">Uncharacterized protein</fullName>
    </submittedName>
</protein>
<gene>
    <name evidence="4" type="ORF">CLV70_12584</name>
</gene>
<evidence type="ECO:0000256" key="2">
    <source>
        <dbReference type="SAM" id="MobiDB-lite"/>
    </source>
</evidence>
<dbReference type="AlphaFoldDB" id="A0A2T0RGA7"/>
<dbReference type="Proteomes" id="UP000239209">
    <property type="component" value="Unassembled WGS sequence"/>
</dbReference>
<comment type="caution">
    <text evidence="4">The sequence shown here is derived from an EMBL/GenBank/DDBJ whole genome shotgun (WGS) entry which is preliminary data.</text>
</comment>
<evidence type="ECO:0000256" key="3">
    <source>
        <dbReference type="SAM" id="Phobius"/>
    </source>
</evidence>
<name>A0A2T0RGA7_9ACTN</name>
<sequence>MSRPEQPPAVQVATGHPRQQRWSWLVPALAFAVGLVLGGTLIAVADGSDDAATPATAQPAPPASHAAQPASEDRTITIPASCEQGLERARTAMTTVGEAVQALRDLDTRRLQELLDRLQDAQREVEALVDRCRTEAVRRN</sequence>
<feature type="region of interest" description="Disordered" evidence="2">
    <location>
        <begin position="50"/>
        <end position="74"/>
    </location>
</feature>
<proteinExistence type="predicted"/>
<accession>A0A2T0RGA7</accession>
<feature type="transmembrane region" description="Helical" evidence="3">
    <location>
        <begin position="24"/>
        <end position="45"/>
    </location>
</feature>
<keyword evidence="5" id="KW-1185">Reference proteome</keyword>
<evidence type="ECO:0000256" key="1">
    <source>
        <dbReference type="SAM" id="Coils"/>
    </source>
</evidence>
<feature type="compositionally biased region" description="Low complexity" evidence="2">
    <location>
        <begin position="51"/>
        <end position="70"/>
    </location>
</feature>
<organism evidence="4 5">
    <name type="scientific">Pseudosporangium ferrugineum</name>
    <dbReference type="NCBI Taxonomy" id="439699"/>
    <lineage>
        <taxon>Bacteria</taxon>
        <taxon>Bacillati</taxon>
        <taxon>Actinomycetota</taxon>
        <taxon>Actinomycetes</taxon>
        <taxon>Micromonosporales</taxon>
        <taxon>Micromonosporaceae</taxon>
        <taxon>Pseudosporangium</taxon>
    </lineage>
</organism>
<evidence type="ECO:0000313" key="5">
    <source>
        <dbReference type="Proteomes" id="UP000239209"/>
    </source>
</evidence>
<evidence type="ECO:0000313" key="4">
    <source>
        <dbReference type="EMBL" id="PRY20203.1"/>
    </source>
</evidence>